<dbReference type="Gene3D" id="1.20.5.110">
    <property type="match status" value="1"/>
</dbReference>
<feature type="transmembrane region" description="Helical" evidence="9">
    <location>
        <begin position="52"/>
        <end position="73"/>
    </location>
</feature>
<dbReference type="InterPro" id="IPR027359">
    <property type="entry name" value="Volt_channel_dom_sf"/>
</dbReference>
<keyword evidence="3 9" id="KW-0812">Transmembrane</keyword>
<feature type="transmembrane region" description="Helical" evidence="9">
    <location>
        <begin position="185"/>
        <end position="210"/>
    </location>
</feature>
<evidence type="ECO:0000256" key="3">
    <source>
        <dbReference type="ARBA" id="ARBA00022692"/>
    </source>
</evidence>
<evidence type="ECO:0000256" key="4">
    <source>
        <dbReference type="ARBA" id="ARBA00022989"/>
    </source>
</evidence>
<dbReference type="SUPFAM" id="SSF81324">
    <property type="entry name" value="Voltage-gated potassium channels"/>
    <property type="match status" value="1"/>
</dbReference>
<dbReference type="PANTHER" id="PTHR11537:SF254">
    <property type="entry name" value="POTASSIUM VOLTAGE-GATED CHANNEL PROTEIN SHAB"/>
    <property type="match status" value="1"/>
</dbReference>
<dbReference type="InterPro" id="IPR028325">
    <property type="entry name" value="VG_K_chnl"/>
</dbReference>
<evidence type="ECO:0000256" key="2">
    <source>
        <dbReference type="ARBA" id="ARBA00022448"/>
    </source>
</evidence>
<dbReference type="GO" id="GO:0034220">
    <property type="term" value="P:monoatomic ion transmembrane transport"/>
    <property type="evidence" value="ECO:0007669"/>
    <property type="project" value="UniProtKB-KW"/>
</dbReference>
<evidence type="ECO:0000256" key="7">
    <source>
        <dbReference type="ARBA" id="ARBA00023303"/>
    </source>
</evidence>
<keyword evidence="5" id="KW-0406">Ion transport</keyword>
<protein>
    <submittedName>
        <fullName evidence="11">Potassium channel family protein</fullName>
    </submittedName>
</protein>
<dbReference type="Pfam" id="PF07885">
    <property type="entry name" value="Ion_trans_2"/>
    <property type="match status" value="1"/>
</dbReference>
<dbReference type="InterPro" id="IPR013099">
    <property type="entry name" value="K_chnl_dom"/>
</dbReference>
<sequence length="247" mass="26907">MASNEESEHGERVTRWERRLEVPMLLLSGAFLAAYAWPVIESDMGQGLEYRLQVLSWTVWAAFAIDFLVRIWLAENRLLYAARRWYDVVLVLLPMFRTLRLLRMLALIRMLNRSMAGALAGRIFLYVCATSVLTVFVGAITVLDAEQHEPGANLTEFGDALWWSVVTVTTVGYGDYYPITTEGRLVAVGLMVIGIALVGVLTAAVASWFIRHANLGDGASAPTPPESGAGEHGAESAPRGGGAPSPG</sequence>
<dbReference type="PANTHER" id="PTHR11537">
    <property type="entry name" value="VOLTAGE-GATED POTASSIUM CHANNEL"/>
    <property type="match status" value="1"/>
</dbReference>
<feature type="domain" description="Potassium channel" evidence="10">
    <location>
        <begin position="133"/>
        <end position="210"/>
    </location>
</feature>
<dbReference type="RefSeq" id="WP_330158304.1">
    <property type="nucleotide sequence ID" value="NZ_BAAAJA010000025.1"/>
</dbReference>
<proteinExistence type="predicted"/>
<keyword evidence="6 9" id="KW-0472">Membrane</keyword>
<comment type="caution">
    <text evidence="11">The sequence shown here is derived from an EMBL/GenBank/DDBJ whole genome shotgun (WGS) entry which is preliminary data.</text>
</comment>
<evidence type="ECO:0000256" key="5">
    <source>
        <dbReference type="ARBA" id="ARBA00023065"/>
    </source>
</evidence>
<evidence type="ECO:0000256" key="8">
    <source>
        <dbReference type="SAM" id="MobiDB-lite"/>
    </source>
</evidence>
<evidence type="ECO:0000256" key="1">
    <source>
        <dbReference type="ARBA" id="ARBA00004141"/>
    </source>
</evidence>
<keyword evidence="2" id="KW-0813">Transport</keyword>
<dbReference type="Proteomes" id="UP001348641">
    <property type="component" value="Unassembled WGS sequence"/>
</dbReference>
<evidence type="ECO:0000313" key="11">
    <source>
        <dbReference type="EMBL" id="MEE2051146.1"/>
    </source>
</evidence>
<evidence type="ECO:0000256" key="9">
    <source>
        <dbReference type="SAM" id="Phobius"/>
    </source>
</evidence>
<comment type="subcellular location">
    <subcellularLocation>
        <location evidence="1">Membrane</location>
        <topology evidence="1">Multi-pass membrane protein</topology>
    </subcellularLocation>
</comment>
<keyword evidence="7 11" id="KW-0407">Ion channel</keyword>
<reference evidence="11 12" key="1">
    <citation type="submission" date="2023-07" db="EMBL/GenBank/DDBJ databases">
        <authorList>
            <person name="Girao M."/>
            <person name="Carvalho M.F."/>
        </authorList>
    </citation>
    <scope>NUCLEOTIDE SEQUENCE [LARGE SCALE GENOMIC DNA]</scope>
    <source>
        <strain evidence="11 12">66/93</strain>
    </source>
</reference>
<organism evidence="11 12">
    <name type="scientific">Nocardiopsis tropica</name>
    <dbReference type="NCBI Taxonomy" id="109330"/>
    <lineage>
        <taxon>Bacteria</taxon>
        <taxon>Bacillati</taxon>
        <taxon>Actinomycetota</taxon>
        <taxon>Actinomycetes</taxon>
        <taxon>Streptosporangiales</taxon>
        <taxon>Nocardiopsidaceae</taxon>
        <taxon>Nocardiopsis</taxon>
    </lineage>
</organism>
<gene>
    <name evidence="11" type="ORF">Q8A49_11650</name>
</gene>
<evidence type="ECO:0000313" key="12">
    <source>
        <dbReference type="Proteomes" id="UP001348641"/>
    </source>
</evidence>
<evidence type="ECO:0000256" key="6">
    <source>
        <dbReference type="ARBA" id="ARBA00023136"/>
    </source>
</evidence>
<evidence type="ECO:0000259" key="10">
    <source>
        <dbReference type="Pfam" id="PF07885"/>
    </source>
</evidence>
<feature type="transmembrane region" description="Helical" evidence="9">
    <location>
        <begin position="160"/>
        <end position="178"/>
    </location>
</feature>
<feature type="region of interest" description="Disordered" evidence="8">
    <location>
        <begin position="220"/>
        <end position="247"/>
    </location>
</feature>
<dbReference type="Gene3D" id="1.20.120.350">
    <property type="entry name" value="Voltage-gated potassium channels. Chain C"/>
    <property type="match status" value="1"/>
</dbReference>
<feature type="transmembrane region" description="Helical" evidence="9">
    <location>
        <begin position="123"/>
        <end position="140"/>
    </location>
</feature>
<dbReference type="Gene3D" id="1.10.287.70">
    <property type="match status" value="1"/>
</dbReference>
<accession>A0ABU7KPC9</accession>
<dbReference type="EMBL" id="JAUUCC010000025">
    <property type="protein sequence ID" value="MEE2051146.1"/>
    <property type="molecule type" value="Genomic_DNA"/>
</dbReference>
<feature type="transmembrane region" description="Helical" evidence="9">
    <location>
        <begin position="20"/>
        <end position="40"/>
    </location>
</feature>
<keyword evidence="4 9" id="KW-1133">Transmembrane helix</keyword>
<name>A0ABU7KPC9_9ACTN</name>